<reference evidence="1" key="1">
    <citation type="submission" date="2023-03" db="UniProtKB">
        <authorList>
            <consortium name="EnsemblPlants"/>
        </authorList>
    </citation>
    <scope>IDENTIFICATION</scope>
</reference>
<organism evidence="1">
    <name type="scientific">Cucumis melo</name>
    <name type="common">Muskmelon</name>
    <dbReference type="NCBI Taxonomy" id="3656"/>
    <lineage>
        <taxon>Eukaryota</taxon>
        <taxon>Viridiplantae</taxon>
        <taxon>Streptophyta</taxon>
        <taxon>Embryophyta</taxon>
        <taxon>Tracheophyta</taxon>
        <taxon>Spermatophyta</taxon>
        <taxon>Magnoliopsida</taxon>
        <taxon>eudicotyledons</taxon>
        <taxon>Gunneridae</taxon>
        <taxon>Pentapetalae</taxon>
        <taxon>rosids</taxon>
        <taxon>fabids</taxon>
        <taxon>Cucurbitales</taxon>
        <taxon>Cucurbitaceae</taxon>
        <taxon>Benincaseae</taxon>
        <taxon>Cucumis</taxon>
    </lineage>
</organism>
<dbReference type="Gramene" id="MELO3C032161.2.1">
    <property type="protein sequence ID" value="MELO3C032161.2.1"/>
    <property type="gene ID" value="MELO3C032161.2"/>
</dbReference>
<sequence>MRKVDRTLYPALNRYVGSLSNEREKSGLERKRRSEEKSEFVIGFLPLKSSYKDSLLKVR</sequence>
<dbReference type="EnsemblPlants" id="MELO3C032161.2.1">
    <property type="protein sequence ID" value="MELO3C032161.2.1"/>
    <property type="gene ID" value="MELO3C032161.2"/>
</dbReference>
<protein>
    <submittedName>
        <fullName evidence="1">Uncharacterized protein</fullName>
    </submittedName>
</protein>
<dbReference type="AlphaFoldDB" id="A0A9I9EDA9"/>
<evidence type="ECO:0000313" key="1">
    <source>
        <dbReference type="EnsemblPlants" id="MELO3C032161.2.1"/>
    </source>
</evidence>
<name>A0A9I9EDA9_CUCME</name>
<accession>A0A9I9EDA9</accession>
<proteinExistence type="predicted"/>